<comment type="similarity">
    <text evidence="1">Belongs to the LysR transcriptional regulatory family.</text>
</comment>
<dbReference type="RefSeq" id="WP_244597101.1">
    <property type="nucleotide sequence ID" value="NZ_OOFM01000003.1"/>
</dbReference>
<keyword evidence="3" id="KW-0238">DNA-binding</keyword>
<name>A0A2P9HEN9_9HYPH</name>
<feature type="domain" description="HTH lysR-type" evidence="5">
    <location>
        <begin position="1"/>
        <end position="58"/>
    </location>
</feature>
<accession>A0A2P9HEN9</accession>
<evidence type="ECO:0000313" key="6">
    <source>
        <dbReference type="EMBL" id="SPL62561.1"/>
    </source>
</evidence>
<keyword evidence="4" id="KW-0804">Transcription</keyword>
<dbReference type="InterPro" id="IPR005119">
    <property type="entry name" value="LysR_subst-bd"/>
</dbReference>
<dbReference type="PANTHER" id="PTHR30346">
    <property type="entry name" value="TRANSCRIPTIONAL DUAL REGULATOR HCAR-RELATED"/>
    <property type="match status" value="1"/>
</dbReference>
<dbReference type="GO" id="GO:0003700">
    <property type="term" value="F:DNA-binding transcription factor activity"/>
    <property type="evidence" value="ECO:0007669"/>
    <property type="project" value="InterPro"/>
</dbReference>
<evidence type="ECO:0000256" key="3">
    <source>
        <dbReference type="ARBA" id="ARBA00023125"/>
    </source>
</evidence>
<organism evidence="6 7">
    <name type="scientific">Ochrobactrum soli</name>
    <dbReference type="NCBI Taxonomy" id="2448455"/>
    <lineage>
        <taxon>Bacteria</taxon>
        <taxon>Pseudomonadati</taxon>
        <taxon>Pseudomonadota</taxon>
        <taxon>Alphaproteobacteria</taxon>
        <taxon>Hyphomicrobiales</taxon>
        <taxon>Brucellaceae</taxon>
        <taxon>Brucella/Ochrobactrum group</taxon>
        <taxon>Ochrobactrum</taxon>
    </lineage>
</organism>
<gene>
    <name evidence="6" type="ORF">OHAE_5168</name>
</gene>
<dbReference type="PROSITE" id="PS50931">
    <property type="entry name" value="HTH_LYSR"/>
    <property type="match status" value="1"/>
</dbReference>
<dbReference type="InterPro" id="IPR036390">
    <property type="entry name" value="WH_DNA-bd_sf"/>
</dbReference>
<reference evidence="7" key="1">
    <citation type="submission" date="2017-12" db="EMBL/GenBank/DDBJ databases">
        <authorList>
            <person name="Diaz M."/>
        </authorList>
    </citation>
    <scope>NUCLEOTIDE SEQUENCE [LARGE SCALE GENOMIC DNA]</scope>
    <source>
        <strain evidence="7">FI11154</strain>
    </source>
</reference>
<dbReference type="FunFam" id="1.10.10.10:FF:000001">
    <property type="entry name" value="LysR family transcriptional regulator"/>
    <property type="match status" value="1"/>
</dbReference>
<dbReference type="Gene3D" id="1.10.10.10">
    <property type="entry name" value="Winged helix-like DNA-binding domain superfamily/Winged helix DNA-binding domain"/>
    <property type="match status" value="1"/>
</dbReference>
<dbReference type="SUPFAM" id="SSF53850">
    <property type="entry name" value="Periplasmic binding protein-like II"/>
    <property type="match status" value="1"/>
</dbReference>
<dbReference type="InterPro" id="IPR036388">
    <property type="entry name" value="WH-like_DNA-bd_sf"/>
</dbReference>
<dbReference type="Pfam" id="PF00126">
    <property type="entry name" value="HTH_1"/>
    <property type="match status" value="1"/>
</dbReference>
<dbReference type="PANTHER" id="PTHR30346:SF0">
    <property type="entry name" value="HCA OPERON TRANSCRIPTIONAL ACTIVATOR HCAR"/>
    <property type="match status" value="1"/>
</dbReference>
<sequence>MELRHLHYIVVSARNGSFSAAANELNVRQPIVSKRIKEVEDELGIPLFDRASTGARLTPNGEEFIIGARRIAEDVQRLKERAKASKAGKLGRIVVGFYKSLSNGRLRTTFVNFAKVILPIDVELVEMPYIELKAGVLASAIDVAIILGEPGRVTLLNTLALGSEQLVAALPENHRLAEKSISTGLN</sequence>
<dbReference type="Pfam" id="PF03466">
    <property type="entry name" value="LysR_substrate"/>
    <property type="match status" value="1"/>
</dbReference>
<evidence type="ECO:0000256" key="2">
    <source>
        <dbReference type="ARBA" id="ARBA00023015"/>
    </source>
</evidence>
<dbReference type="Gene3D" id="3.40.190.10">
    <property type="entry name" value="Periplasmic binding protein-like II"/>
    <property type="match status" value="2"/>
</dbReference>
<dbReference type="SUPFAM" id="SSF46785">
    <property type="entry name" value="Winged helix' DNA-binding domain"/>
    <property type="match status" value="1"/>
</dbReference>
<dbReference type="InterPro" id="IPR000847">
    <property type="entry name" value="LysR_HTH_N"/>
</dbReference>
<dbReference type="GO" id="GO:0003677">
    <property type="term" value="F:DNA binding"/>
    <property type="evidence" value="ECO:0007669"/>
    <property type="project" value="UniProtKB-KW"/>
</dbReference>
<dbReference type="AlphaFoldDB" id="A0A2P9HEN9"/>
<protein>
    <submittedName>
        <fullName evidence="6">Chromosome initiation inhibitor</fullName>
    </submittedName>
</protein>
<proteinExistence type="inferred from homology"/>
<dbReference type="Proteomes" id="UP000246073">
    <property type="component" value="Unassembled WGS sequence"/>
</dbReference>
<keyword evidence="2" id="KW-0805">Transcription regulation</keyword>
<evidence type="ECO:0000256" key="1">
    <source>
        <dbReference type="ARBA" id="ARBA00009437"/>
    </source>
</evidence>
<dbReference type="GO" id="GO:0032993">
    <property type="term" value="C:protein-DNA complex"/>
    <property type="evidence" value="ECO:0007669"/>
    <property type="project" value="TreeGrafter"/>
</dbReference>
<evidence type="ECO:0000313" key="7">
    <source>
        <dbReference type="Proteomes" id="UP000246073"/>
    </source>
</evidence>
<evidence type="ECO:0000256" key="4">
    <source>
        <dbReference type="ARBA" id="ARBA00023163"/>
    </source>
</evidence>
<evidence type="ECO:0000259" key="5">
    <source>
        <dbReference type="PROSITE" id="PS50931"/>
    </source>
</evidence>
<dbReference type="PRINTS" id="PR00039">
    <property type="entry name" value="HTHLYSR"/>
</dbReference>
<dbReference type="EMBL" id="OOFM01000003">
    <property type="protein sequence ID" value="SPL62561.1"/>
    <property type="molecule type" value="Genomic_DNA"/>
</dbReference>